<dbReference type="Pfam" id="PF01842">
    <property type="entry name" value="ACT"/>
    <property type="match status" value="1"/>
</dbReference>
<dbReference type="EC" id="1.1.1.95" evidence="9"/>
<name>A0A330LFT7_9BACT</name>
<comment type="catalytic activity">
    <reaction evidence="8 9">
        <text>(2R)-3-phosphoglycerate + NAD(+) = 3-phosphooxypyruvate + NADH + H(+)</text>
        <dbReference type="Rhea" id="RHEA:12641"/>
        <dbReference type="ChEBI" id="CHEBI:15378"/>
        <dbReference type="ChEBI" id="CHEBI:18110"/>
        <dbReference type="ChEBI" id="CHEBI:57540"/>
        <dbReference type="ChEBI" id="CHEBI:57945"/>
        <dbReference type="ChEBI" id="CHEBI:58272"/>
        <dbReference type="EC" id="1.1.1.95"/>
    </reaction>
</comment>
<dbReference type="FunFam" id="3.30.1330.90:FF:000003">
    <property type="entry name" value="D-3-phosphoglycerate dehydrogenase"/>
    <property type="match status" value="1"/>
</dbReference>
<dbReference type="PROSITE" id="PS00670">
    <property type="entry name" value="D_2_HYDROXYACID_DH_2"/>
    <property type="match status" value="1"/>
</dbReference>
<dbReference type="GO" id="GO:0006564">
    <property type="term" value="P:L-serine biosynthetic process"/>
    <property type="evidence" value="ECO:0007669"/>
    <property type="project" value="UniProtKB-UniRule"/>
</dbReference>
<dbReference type="PANTHER" id="PTHR42938:SF47">
    <property type="entry name" value="HYDROXYPYRUVATE REDUCTASE"/>
    <property type="match status" value="1"/>
</dbReference>
<dbReference type="RefSeq" id="WP_121990112.1">
    <property type="nucleotide sequence ID" value="NZ_OUNR01000017.1"/>
</dbReference>
<dbReference type="OrthoDB" id="9805416at2"/>
<dbReference type="InterPro" id="IPR006236">
    <property type="entry name" value="PGDH"/>
</dbReference>
<evidence type="ECO:0000259" key="10">
    <source>
        <dbReference type="PROSITE" id="PS51671"/>
    </source>
</evidence>
<sequence length="527" mass="56195">MKILISDSLSKQGVELLEKAGFTVVVKSKMPKEELFKEIQDADGLIVRSGTKVTDELIAAAPKLKIVGRAGSGLDNVDTPAATKRGIVVMNTPGGNTVTTAEHTMSMICAMSRRIPQATASVKTGKWEKDKFMGVELYNKVLGIVGVGQIGSHLTKMAQGIGMRVIAYDPYLAADRAEKMGVTMMALPDLFKSADIISVHTPLTPETKGIINAQAIATMKPGVMIVNCARGGIINEGDLVEALKSKKVAAAAFDVFEEEPVKADNPLLALDNFICTPHIGAQTTEAQENVAVGIAEQVVDYFTKGVARGAVNIPSIAPELLPRLQPYLTLVEKMGSLLSQLCQGGIERVTVEYSGEVATLSIAPLTIGVLKGLLTPIMENPVNYVNAPVVAKERGIEVKEVKSTDAGDFTSLIRVRVEAGKASHQVAGTLYHKKDARVVEIDSFKVEVVPEGHMLFIHNVDRPGVIGMVGQVLGENNINIVRMQCALEKRGGNALLIIASDTVFPVGVLDKIKSSSNILSVKVANLS</sequence>
<dbReference type="PANTHER" id="PTHR42938">
    <property type="entry name" value="FORMATE DEHYDROGENASE 1"/>
    <property type="match status" value="1"/>
</dbReference>
<comment type="similarity">
    <text evidence="3 9">Belongs to the D-isomer specific 2-hydroxyacid dehydrogenase family.</text>
</comment>
<dbReference type="Gene3D" id="3.30.1330.90">
    <property type="entry name" value="D-3-phosphoglycerate dehydrogenase, domain 3"/>
    <property type="match status" value="1"/>
</dbReference>
<dbReference type="CDD" id="cd12173">
    <property type="entry name" value="PGDH_4"/>
    <property type="match status" value="1"/>
</dbReference>
<evidence type="ECO:0000256" key="1">
    <source>
        <dbReference type="ARBA" id="ARBA00003800"/>
    </source>
</evidence>
<dbReference type="AlphaFoldDB" id="A0A330LFT7"/>
<dbReference type="FunCoup" id="A0A330LFT7">
    <property type="interactions" value="444"/>
</dbReference>
<proteinExistence type="inferred from homology"/>
<keyword evidence="6 9" id="KW-0520">NAD</keyword>
<evidence type="ECO:0000256" key="2">
    <source>
        <dbReference type="ARBA" id="ARBA00005216"/>
    </source>
</evidence>
<comment type="pathway">
    <text evidence="2 9">Amino-acid biosynthesis; L-serine biosynthesis; L-serine from 3-phospho-D-glycerate: step 1/3.</text>
</comment>
<dbReference type="SUPFAM" id="SSF55021">
    <property type="entry name" value="ACT-like"/>
    <property type="match status" value="1"/>
</dbReference>
<dbReference type="Gene3D" id="3.40.50.720">
    <property type="entry name" value="NAD(P)-binding Rossmann-like Domain"/>
    <property type="match status" value="2"/>
</dbReference>
<dbReference type="SUPFAM" id="SSF143548">
    <property type="entry name" value="Serine metabolism enzymes domain"/>
    <property type="match status" value="1"/>
</dbReference>
<dbReference type="InterPro" id="IPR006139">
    <property type="entry name" value="D-isomer_2_OHA_DH_cat_dom"/>
</dbReference>
<evidence type="ECO:0000256" key="4">
    <source>
        <dbReference type="ARBA" id="ARBA00021582"/>
    </source>
</evidence>
<evidence type="ECO:0000313" key="12">
    <source>
        <dbReference type="Proteomes" id="UP000248168"/>
    </source>
</evidence>
<dbReference type="CDD" id="cd04902">
    <property type="entry name" value="ACT_3PGDH-xct"/>
    <property type="match status" value="1"/>
</dbReference>
<evidence type="ECO:0000256" key="9">
    <source>
        <dbReference type="RuleBase" id="RU363003"/>
    </source>
</evidence>
<dbReference type="EMBL" id="OUNR01000017">
    <property type="protein sequence ID" value="SPP65898.1"/>
    <property type="molecule type" value="Genomic_DNA"/>
</dbReference>
<keyword evidence="9" id="KW-0718">Serine biosynthesis</keyword>
<dbReference type="SUPFAM" id="SSF51735">
    <property type="entry name" value="NAD(P)-binding Rossmann-fold domains"/>
    <property type="match status" value="1"/>
</dbReference>
<dbReference type="GO" id="GO:0004617">
    <property type="term" value="F:phosphoglycerate dehydrogenase activity"/>
    <property type="evidence" value="ECO:0007669"/>
    <property type="project" value="UniProtKB-UniRule"/>
</dbReference>
<evidence type="ECO:0000256" key="3">
    <source>
        <dbReference type="ARBA" id="ARBA00005854"/>
    </source>
</evidence>
<reference evidence="12" key="1">
    <citation type="submission" date="2018-04" db="EMBL/GenBank/DDBJ databases">
        <authorList>
            <person name="Lucker S."/>
            <person name="Sakoula D."/>
        </authorList>
    </citation>
    <scope>NUCLEOTIDE SEQUENCE [LARGE SCALE GENOMIC DNA]</scope>
</reference>
<dbReference type="InParanoid" id="A0A330LFT7"/>
<dbReference type="InterPro" id="IPR036291">
    <property type="entry name" value="NAD(P)-bd_dom_sf"/>
</dbReference>
<dbReference type="PROSITE" id="PS00671">
    <property type="entry name" value="D_2_HYDROXYACID_DH_3"/>
    <property type="match status" value="1"/>
</dbReference>
<dbReference type="InterPro" id="IPR045626">
    <property type="entry name" value="PGDH_ASB_dom"/>
</dbReference>
<dbReference type="PROSITE" id="PS00065">
    <property type="entry name" value="D_2_HYDROXYACID_DH_1"/>
    <property type="match status" value="1"/>
</dbReference>
<dbReference type="Pfam" id="PF00389">
    <property type="entry name" value="2-Hacid_dh"/>
    <property type="match status" value="1"/>
</dbReference>
<dbReference type="Proteomes" id="UP000248168">
    <property type="component" value="Unassembled WGS sequence"/>
</dbReference>
<dbReference type="UniPathway" id="UPA00135">
    <property type="reaction ID" value="UER00196"/>
</dbReference>
<evidence type="ECO:0000256" key="5">
    <source>
        <dbReference type="ARBA" id="ARBA00023002"/>
    </source>
</evidence>
<comment type="function">
    <text evidence="1">Catalyzes the reversible oxidation of 3-phospho-D-glycerate to 3-phosphonooxypyruvate, the first step of the phosphorylated L-serine biosynthesis pathway. Also catalyzes the reversible oxidation of 2-hydroxyglutarate to 2-oxoglutarate.</text>
</comment>
<dbReference type="InterPro" id="IPR002912">
    <property type="entry name" value="ACT_dom"/>
</dbReference>
<dbReference type="SUPFAM" id="SSF52283">
    <property type="entry name" value="Formate/glycerate dehydrogenase catalytic domain-like"/>
    <property type="match status" value="1"/>
</dbReference>
<dbReference type="InterPro" id="IPR029753">
    <property type="entry name" value="D-isomer_DH_CS"/>
</dbReference>
<keyword evidence="9" id="KW-0028">Amino-acid biosynthesis</keyword>
<evidence type="ECO:0000313" key="11">
    <source>
        <dbReference type="EMBL" id="SPP65898.1"/>
    </source>
</evidence>
<organism evidence="11 12">
    <name type="scientific">Nitrospira lenta</name>
    <dbReference type="NCBI Taxonomy" id="1436998"/>
    <lineage>
        <taxon>Bacteria</taxon>
        <taxon>Pseudomonadati</taxon>
        <taxon>Nitrospirota</taxon>
        <taxon>Nitrospiria</taxon>
        <taxon>Nitrospirales</taxon>
        <taxon>Nitrospiraceae</taxon>
        <taxon>Nitrospira</taxon>
    </lineage>
</organism>
<evidence type="ECO:0000256" key="7">
    <source>
        <dbReference type="ARBA" id="ARBA00048126"/>
    </source>
</evidence>
<dbReference type="InterPro" id="IPR006140">
    <property type="entry name" value="D-isomer_DH_NAD-bd"/>
</dbReference>
<dbReference type="Pfam" id="PF02826">
    <property type="entry name" value="2-Hacid_dh_C"/>
    <property type="match status" value="1"/>
</dbReference>
<dbReference type="GO" id="GO:0051287">
    <property type="term" value="F:NAD binding"/>
    <property type="evidence" value="ECO:0007669"/>
    <property type="project" value="UniProtKB-UniRule"/>
</dbReference>
<dbReference type="PROSITE" id="PS51671">
    <property type="entry name" value="ACT"/>
    <property type="match status" value="1"/>
</dbReference>
<dbReference type="FunFam" id="3.40.50.720:FF:000021">
    <property type="entry name" value="D-3-phosphoglycerate dehydrogenase"/>
    <property type="match status" value="1"/>
</dbReference>
<comment type="catalytic activity">
    <reaction evidence="7">
        <text>(R)-2-hydroxyglutarate + NAD(+) = 2-oxoglutarate + NADH + H(+)</text>
        <dbReference type="Rhea" id="RHEA:49612"/>
        <dbReference type="ChEBI" id="CHEBI:15378"/>
        <dbReference type="ChEBI" id="CHEBI:15801"/>
        <dbReference type="ChEBI" id="CHEBI:16810"/>
        <dbReference type="ChEBI" id="CHEBI:57540"/>
        <dbReference type="ChEBI" id="CHEBI:57945"/>
        <dbReference type="EC" id="1.1.1.399"/>
    </reaction>
</comment>
<dbReference type="Gene3D" id="3.30.70.260">
    <property type="match status" value="1"/>
</dbReference>
<keyword evidence="5 9" id="KW-0560">Oxidoreductase</keyword>
<evidence type="ECO:0000256" key="6">
    <source>
        <dbReference type="ARBA" id="ARBA00023027"/>
    </source>
</evidence>
<dbReference type="NCBIfam" id="TIGR01327">
    <property type="entry name" value="PGDH"/>
    <property type="match status" value="1"/>
</dbReference>
<dbReference type="InterPro" id="IPR029752">
    <property type="entry name" value="D-isomer_DH_CS1"/>
</dbReference>
<keyword evidence="12" id="KW-1185">Reference proteome</keyword>
<gene>
    <name evidence="11" type="primary">serA</name>
    <name evidence="11" type="ORF">NITLEN_40371</name>
</gene>
<accession>A0A330LFT7</accession>
<feature type="domain" description="ACT" evidence="10">
    <location>
        <begin position="454"/>
        <end position="527"/>
    </location>
</feature>
<dbReference type="InterPro" id="IPR029009">
    <property type="entry name" value="ASB_dom_sf"/>
</dbReference>
<dbReference type="Pfam" id="PF19304">
    <property type="entry name" value="PGDH_inter"/>
    <property type="match status" value="1"/>
</dbReference>
<dbReference type="InterPro" id="IPR045865">
    <property type="entry name" value="ACT-like_dom_sf"/>
</dbReference>
<evidence type="ECO:0000256" key="8">
    <source>
        <dbReference type="ARBA" id="ARBA00048731"/>
    </source>
</evidence>
<protein>
    <recommendedName>
        <fullName evidence="4 9">D-3-phosphoglycerate dehydrogenase</fullName>
        <ecNumber evidence="9">1.1.1.95</ecNumber>
    </recommendedName>
</protein>